<evidence type="ECO:0000256" key="4">
    <source>
        <dbReference type="ARBA" id="ARBA00022989"/>
    </source>
</evidence>
<feature type="transmembrane region" description="Helical" evidence="6">
    <location>
        <begin position="339"/>
        <end position="366"/>
    </location>
</feature>
<dbReference type="Pfam" id="PF02687">
    <property type="entry name" value="FtsX"/>
    <property type="match status" value="2"/>
</dbReference>
<organism evidence="9 10">
    <name type="scientific">Mucilaginibacter pineti</name>
    <dbReference type="NCBI Taxonomy" id="1391627"/>
    <lineage>
        <taxon>Bacteria</taxon>
        <taxon>Pseudomonadati</taxon>
        <taxon>Bacteroidota</taxon>
        <taxon>Sphingobacteriia</taxon>
        <taxon>Sphingobacteriales</taxon>
        <taxon>Sphingobacteriaceae</taxon>
        <taxon>Mucilaginibacter</taxon>
    </lineage>
</organism>
<proteinExistence type="predicted"/>
<feature type="transmembrane region" description="Helical" evidence="6">
    <location>
        <begin position="33"/>
        <end position="55"/>
    </location>
</feature>
<dbReference type="GO" id="GO:0005886">
    <property type="term" value="C:plasma membrane"/>
    <property type="evidence" value="ECO:0007669"/>
    <property type="project" value="UniProtKB-SubCell"/>
</dbReference>
<protein>
    <submittedName>
        <fullName evidence="9">ABC-type antimicrobial peptide transport system, permease component</fullName>
    </submittedName>
</protein>
<evidence type="ECO:0000256" key="2">
    <source>
        <dbReference type="ARBA" id="ARBA00022475"/>
    </source>
</evidence>
<evidence type="ECO:0000259" key="7">
    <source>
        <dbReference type="Pfam" id="PF02687"/>
    </source>
</evidence>
<evidence type="ECO:0000313" key="10">
    <source>
        <dbReference type="Proteomes" id="UP000199072"/>
    </source>
</evidence>
<dbReference type="Pfam" id="PF12704">
    <property type="entry name" value="MacB_PCD"/>
    <property type="match status" value="2"/>
</dbReference>
<gene>
    <name evidence="9" type="ORF">SAMN05216464_11872</name>
</gene>
<name>A0A1G7L827_9SPHI</name>
<dbReference type="InterPro" id="IPR025857">
    <property type="entry name" value="MacB_PCD"/>
</dbReference>
<dbReference type="InterPro" id="IPR050250">
    <property type="entry name" value="Macrolide_Exporter_MacB"/>
</dbReference>
<feature type="domain" description="ABC3 transporter permease C-terminal" evidence="7">
    <location>
        <begin position="299"/>
        <end position="409"/>
    </location>
</feature>
<dbReference type="PANTHER" id="PTHR30572:SF18">
    <property type="entry name" value="ABC-TYPE MACROLIDE FAMILY EXPORT SYSTEM PERMEASE COMPONENT 2"/>
    <property type="match status" value="1"/>
</dbReference>
<reference evidence="9 10" key="1">
    <citation type="submission" date="2016-10" db="EMBL/GenBank/DDBJ databases">
        <authorList>
            <person name="de Groot N.N."/>
        </authorList>
    </citation>
    <scope>NUCLEOTIDE SEQUENCE [LARGE SCALE GENOMIC DNA]</scope>
    <source>
        <strain evidence="9 10">47C3B</strain>
    </source>
</reference>
<evidence type="ECO:0000256" key="1">
    <source>
        <dbReference type="ARBA" id="ARBA00004651"/>
    </source>
</evidence>
<evidence type="ECO:0000313" key="9">
    <source>
        <dbReference type="EMBL" id="SDF45628.1"/>
    </source>
</evidence>
<dbReference type="GO" id="GO:0022857">
    <property type="term" value="F:transmembrane transporter activity"/>
    <property type="evidence" value="ECO:0007669"/>
    <property type="project" value="TreeGrafter"/>
</dbReference>
<feature type="domain" description="MacB-like periplasmic core" evidence="8">
    <location>
        <begin position="505"/>
        <end position="607"/>
    </location>
</feature>
<dbReference type="AlphaFoldDB" id="A0A1G7L827"/>
<dbReference type="RefSeq" id="WP_205411365.1">
    <property type="nucleotide sequence ID" value="NZ_FNAI01000018.1"/>
</dbReference>
<dbReference type="EMBL" id="FNAI01000018">
    <property type="protein sequence ID" value="SDF45628.1"/>
    <property type="molecule type" value="Genomic_DNA"/>
</dbReference>
<dbReference type="InterPro" id="IPR003838">
    <property type="entry name" value="ABC3_permease_C"/>
</dbReference>
<dbReference type="PANTHER" id="PTHR30572">
    <property type="entry name" value="MEMBRANE COMPONENT OF TRANSPORTER-RELATED"/>
    <property type="match status" value="1"/>
</dbReference>
<keyword evidence="5 6" id="KW-0472">Membrane</keyword>
<feature type="transmembrane region" description="Helical" evidence="6">
    <location>
        <begin position="292"/>
        <end position="314"/>
    </location>
</feature>
<keyword evidence="2" id="KW-1003">Cell membrane</keyword>
<evidence type="ECO:0000259" key="8">
    <source>
        <dbReference type="Pfam" id="PF12704"/>
    </source>
</evidence>
<feature type="transmembrane region" description="Helical" evidence="6">
    <location>
        <begin position="386"/>
        <end position="412"/>
    </location>
</feature>
<dbReference type="Proteomes" id="UP000199072">
    <property type="component" value="Unassembled WGS sequence"/>
</dbReference>
<evidence type="ECO:0000256" key="3">
    <source>
        <dbReference type="ARBA" id="ARBA00022692"/>
    </source>
</evidence>
<keyword evidence="3 6" id="KW-0812">Transmembrane</keyword>
<sequence length="802" mass="88673">MNGIFLDREWFNTEFMLKNYIKLAFRNLKSKKVFSFINITGLAVGMAGAILNLLWVQNEYSYDAFHSNNKTLCKVWNRYISKEGIGASDVTSSPVGQALKAGFPEVKNSARIYWTTDRLFNYKDASLKAKGNDVDKAFLTMFSFPLVQGNAAHALDDVNSIVLTEQLAKKIFKDTDPLNQLVRIDNKQAYKVTGILKDLPNNTEFDFEYLVSLAANEKFYTDGSWGNNSYYTYVQLQPGTDIGRFNQKIKEIAKQHDPTGSAHTEVFLYPFSRMHLYGKFENGQPAGGRIEVVHLLLGIAALILLIACINFMNLSTAQSQKRAREVGVRKVMGAVRTSLVFQFLTESLAMTSISGLLALLIAQLGLPAFNELTGKQLFISYGNPVYWLAFVGFILLTGLLAGSYPAFFLSAFRPVKTLKGGSHTTNTTFNPRKVLVVLQFSVSIILVISAIVIYRQIDYAQNRDTGYDIDHLVQVPVEGDIRKNYALIKNDLIVSGVATAMCQTSLDVTVDGATSGGFSIDGSNKDQQNISFSRFGTSGDFIKTMGLTLTNGRDIDFNSYPSDSLSCMLNETAVKQLGLKDPVGNFIKNGTSPIKVVGVFKDFIIQSPYVNTGPMIVLATKKWIYNTVIRLNGQTGTAHALQLAEDIFKKYNPAYPFTYHFVDSEYQQKFNDQQQTGKLAAIFAGLTIFISCLGLFGLASYMAENRAKEIGIRKVLGASVAGITRMLTGDFAKLVAIAIFIAVPVSWLLMNKWLQDFTYRIGIGWQPFVLSGASAIAIAVLTVSFQSIKAARANPVDSIKPE</sequence>
<comment type="subcellular location">
    <subcellularLocation>
        <location evidence="1">Cell membrane</location>
        <topology evidence="1">Multi-pass membrane protein</topology>
    </subcellularLocation>
</comment>
<keyword evidence="10" id="KW-1185">Reference proteome</keyword>
<accession>A0A1G7L827</accession>
<evidence type="ECO:0000256" key="5">
    <source>
        <dbReference type="ARBA" id="ARBA00023136"/>
    </source>
</evidence>
<keyword evidence="4 6" id="KW-1133">Transmembrane helix</keyword>
<feature type="transmembrane region" description="Helical" evidence="6">
    <location>
        <begin position="762"/>
        <end position="785"/>
    </location>
</feature>
<feature type="domain" description="MacB-like periplasmic core" evidence="8">
    <location>
        <begin position="35"/>
        <end position="251"/>
    </location>
</feature>
<evidence type="ECO:0000256" key="6">
    <source>
        <dbReference type="SAM" id="Phobius"/>
    </source>
</evidence>
<feature type="domain" description="ABC3 transporter permease C-terminal" evidence="7">
    <location>
        <begin position="682"/>
        <end position="795"/>
    </location>
</feature>
<feature type="transmembrane region" description="Helical" evidence="6">
    <location>
        <begin position="731"/>
        <end position="750"/>
    </location>
</feature>
<dbReference type="STRING" id="1391627.SAMN05216464_11872"/>
<feature type="transmembrane region" description="Helical" evidence="6">
    <location>
        <begin position="433"/>
        <end position="454"/>
    </location>
</feature>
<feature type="transmembrane region" description="Helical" evidence="6">
    <location>
        <begin position="679"/>
        <end position="703"/>
    </location>
</feature>